<evidence type="ECO:0000313" key="7">
    <source>
        <dbReference type="EMBL" id="KJH49677.1"/>
    </source>
</evidence>
<dbReference type="GO" id="GO:0016020">
    <property type="term" value="C:membrane"/>
    <property type="evidence" value="ECO:0007669"/>
    <property type="project" value="UniProtKB-SubCell"/>
</dbReference>
<dbReference type="EMBL" id="KN716226">
    <property type="protein sequence ID" value="KJH49677.1"/>
    <property type="molecule type" value="Genomic_DNA"/>
</dbReference>
<keyword evidence="2 5" id="KW-0812">Transmembrane</keyword>
<dbReference type="InterPro" id="IPR045263">
    <property type="entry name" value="GLUT"/>
</dbReference>
<dbReference type="PROSITE" id="PS50850">
    <property type="entry name" value="MFS"/>
    <property type="match status" value="1"/>
</dbReference>
<feature type="transmembrane region" description="Helical" evidence="5">
    <location>
        <begin position="20"/>
        <end position="37"/>
    </location>
</feature>
<sequence>MCRRIGTIMCVCNVAQLSSSFLMVLFTCSCIIATLIVDKIPRRAMLLTAGTSCIFSLCTFVIAADYGFKYVAMAGIFAFVFSYGIGVGPISWSIPPELVPLQNRSAMFCLCYAVHSVLVVLTNFSTIPLLETIGTVCFLPIYIIPCSLALMYVYAHLPETKGRDPLDILHELRGMSIKERMVDA</sequence>
<feature type="transmembrane region" description="Helical" evidence="5">
    <location>
        <begin position="44"/>
        <end position="64"/>
    </location>
</feature>
<accession>A0A0D8Y0N0</accession>
<gene>
    <name evidence="7" type="ORF">DICVIV_04159</name>
</gene>
<dbReference type="Proteomes" id="UP000053766">
    <property type="component" value="Unassembled WGS sequence"/>
</dbReference>
<reference evidence="7 8" key="1">
    <citation type="submission" date="2013-11" db="EMBL/GenBank/DDBJ databases">
        <title>Draft genome of the bovine lungworm Dictyocaulus viviparus.</title>
        <authorList>
            <person name="Mitreva M."/>
        </authorList>
    </citation>
    <scope>NUCLEOTIDE SEQUENCE [LARGE SCALE GENOMIC DNA]</scope>
    <source>
        <strain evidence="7 8">HannoverDv2000</strain>
    </source>
</reference>
<dbReference type="OrthoDB" id="4142200at2759"/>
<dbReference type="InterPro" id="IPR005828">
    <property type="entry name" value="MFS_sugar_transport-like"/>
</dbReference>
<dbReference type="InterPro" id="IPR036259">
    <property type="entry name" value="MFS_trans_sf"/>
</dbReference>
<keyword evidence="8" id="KW-1185">Reference proteome</keyword>
<keyword evidence="4 5" id="KW-0472">Membrane</keyword>
<feature type="transmembrane region" description="Helical" evidence="5">
    <location>
        <begin position="106"/>
        <end position="127"/>
    </location>
</feature>
<dbReference type="SUPFAM" id="SSF103473">
    <property type="entry name" value="MFS general substrate transporter"/>
    <property type="match status" value="1"/>
</dbReference>
<dbReference type="PANTHER" id="PTHR23503">
    <property type="entry name" value="SOLUTE CARRIER FAMILY 2"/>
    <property type="match status" value="1"/>
</dbReference>
<feature type="domain" description="Major facilitator superfamily (MFS) profile" evidence="6">
    <location>
        <begin position="1"/>
        <end position="161"/>
    </location>
</feature>
<dbReference type="InterPro" id="IPR020846">
    <property type="entry name" value="MFS_dom"/>
</dbReference>
<keyword evidence="3 5" id="KW-1133">Transmembrane helix</keyword>
<dbReference type="STRING" id="29172.A0A0D8Y0N0"/>
<comment type="subcellular location">
    <subcellularLocation>
        <location evidence="1">Membrane</location>
        <topology evidence="1">Multi-pass membrane protein</topology>
    </subcellularLocation>
</comment>
<organism evidence="7 8">
    <name type="scientific">Dictyocaulus viviparus</name>
    <name type="common">Bovine lungworm</name>
    <dbReference type="NCBI Taxonomy" id="29172"/>
    <lineage>
        <taxon>Eukaryota</taxon>
        <taxon>Metazoa</taxon>
        <taxon>Ecdysozoa</taxon>
        <taxon>Nematoda</taxon>
        <taxon>Chromadorea</taxon>
        <taxon>Rhabditida</taxon>
        <taxon>Rhabditina</taxon>
        <taxon>Rhabditomorpha</taxon>
        <taxon>Strongyloidea</taxon>
        <taxon>Metastrongylidae</taxon>
        <taxon>Dictyocaulus</taxon>
    </lineage>
</organism>
<name>A0A0D8Y0N0_DICVI</name>
<proteinExistence type="predicted"/>
<dbReference type="PROSITE" id="PS51257">
    <property type="entry name" value="PROKAR_LIPOPROTEIN"/>
    <property type="match status" value="1"/>
</dbReference>
<evidence type="ECO:0000256" key="1">
    <source>
        <dbReference type="ARBA" id="ARBA00004141"/>
    </source>
</evidence>
<dbReference type="AlphaFoldDB" id="A0A0D8Y0N0"/>
<evidence type="ECO:0000256" key="5">
    <source>
        <dbReference type="SAM" id="Phobius"/>
    </source>
</evidence>
<feature type="transmembrane region" description="Helical" evidence="5">
    <location>
        <begin position="133"/>
        <end position="155"/>
    </location>
</feature>
<evidence type="ECO:0000256" key="2">
    <source>
        <dbReference type="ARBA" id="ARBA00022692"/>
    </source>
</evidence>
<protein>
    <recommendedName>
        <fullName evidence="6">Major facilitator superfamily (MFS) profile domain-containing protein</fullName>
    </recommendedName>
</protein>
<evidence type="ECO:0000256" key="3">
    <source>
        <dbReference type="ARBA" id="ARBA00022989"/>
    </source>
</evidence>
<evidence type="ECO:0000259" key="6">
    <source>
        <dbReference type="PROSITE" id="PS50850"/>
    </source>
</evidence>
<dbReference type="PANTHER" id="PTHR23503:SF49">
    <property type="entry name" value="MAJOR FACILITATOR SUPERFAMILY (MFS) PROFILE DOMAIN-CONTAINING PROTEIN"/>
    <property type="match status" value="1"/>
</dbReference>
<evidence type="ECO:0000256" key="4">
    <source>
        <dbReference type="ARBA" id="ARBA00023136"/>
    </source>
</evidence>
<feature type="transmembrane region" description="Helical" evidence="5">
    <location>
        <begin position="70"/>
        <end position="94"/>
    </location>
</feature>
<dbReference type="GO" id="GO:0015149">
    <property type="term" value="F:hexose transmembrane transporter activity"/>
    <property type="evidence" value="ECO:0007669"/>
    <property type="project" value="TreeGrafter"/>
</dbReference>
<evidence type="ECO:0000313" key="8">
    <source>
        <dbReference type="Proteomes" id="UP000053766"/>
    </source>
</evidence>
<dbReference type="Pfam" id="PF00083">
    <property type="entry name" value="Sugar_tr"/>
    <property type="match status" value="1"/>
</dbReference>
<dbReference type="Gene3D" id="1.20.1250.20">
    <property type="entry name" value="MFS general substrate transporter like domains"/>
    <property type="match status" value="1"/>
</dbReference>
<reference evidence="8" key="2">
    <citation type="journal article" date="2016" name="Sci. Rep.">
        <title>Dictyocaulus viviparus genome, variome and transcriptome elucidate lungworm biology and support future intervention.</title>
        <authorList>
            <person name="McNulty S.N."/>
            <person name="Strube C."/>
            <person name="Rosa B.A."/>
            <person name="Martin J.C."/>
            <person name="Tyagi R."/>
            <person name="Choi Y.J."/>
            <person name="Wang Q."/>
            <person name="Hallsworth Pepin K."/>
            <person name="Zhang X."/>
            <person name="Ozersky P."/>
            <person name="Wilson R.K."/>
            <person name="Sternberg P.W."/>
            <person name="Gasser R.B."/>
            <person name="Mitreva M."/>
        </authorList>
    </citation>
    <scope>NUCLEOTIDE SEQUENCE [LARGE SCALE GENOMIC DNA]</scope>
    <source>
        <strain evidence="8">HannoverDv2000</strain>
    </source>
</reference>